<keyword evidence="3" id="KW-1185">Reference proteome</keyword>
<feature type="compositionally biased region" description="Polar residues" evidence="1">
    <location>
        <begin position="14"/>
        <end position="28"/>
    </location>
</feature>
<dbReference type="Proteomes" id="UP000696280">
    <property type="component" value="Unassembled WGS sequence"/>
</dbReference>
<feature type="compositionally biased region" description="Basic and acidic residues" evidence="1">
    <location>
        <begin position="182"/>
        <end position="195"/>
    </location>
</feature>
<protein>
    <submittedName>
        <fullName evidence="2">Uncharacterized protein</fullName>
    </submittedName>
</protein>
<evidence type="ECO:0000313" key="3">
    <source>
        <dbReference type="Proteomes" id="UP000696280"/>
    </source>
</evidence>
<feature type="compositionally biased region" description="Polar residues" evidence="1">
    <location>
        <begin position="145"/>
        <end position="157"/>
    </location>
</feature>
<evidence type="ECO:0000256" key="1">
    <source>
        <dbReference type="SAM" id="MobiDB-lite"/>
    </source>
</evidence>
<organism evidence="2 3">
    <name type="scientific">Hymenoscyphus fraxineus</name>
    <dbReference type="NCBI Taxonomy" id="746836"/>
    <lineage>
        <taxon>Eukaryota</taxon>
        <taxon>Fungi</taxon>
        <taxon>Dikarya</taxon>
        <taxon>Ascomycota</taxon>
        <taxon>Pezizomycotina</taxon>
        <taxon>Leotiomycetes</taxon>
        <taxon>Helotiales</taxon>
        <taxon>Helotiaceae</taxon>
        <taxon>Hymenoscyphus</taxon>
    </lineage>
</organism>
<feature type="compositionally biased region" description="Basic and acidic residues" evidence="1">
    <location>
        <begin position="158"/>
        <end position="169"/>
    </location>
</feature>
<feature type="region of interest" description="Disordered" evidence="1">
    <location>
        <begin position="182"/>
        <end position="203"/>
    </location>
</feature>
<dbReference type="EMBL" id="CAJVRL010000067">
    <property type="protein sequence ID" value="CAG8955941.1"/>
    <property type="molecule type" value="Genomic_DNA"/>
</dbReference>
<evidence type="ECO:0000313" key="2">
    <source>
        <dbReference type="EMBL" id="CAG8955941.1"/>
    </source>
</evidence>
<comment type="caution">
    <text evidence="2">The sequence shown here is derived from an EMBL/GenBank/DDBJ whole genome shotgun (WGS) entry which is preliminary data.</text>
</comment>
<feature type="compositionally biased region" description="Polar residues" evidence="1">
    <location>
        <begin position="38"/>
        <end position="52"/>
    </location>
</feature>
<accession>A0A9N9PQM2</accession>
<proteinExistence type="predicted"/>
<dbReference type="AlphaFoldDB" id="A0A9N9PQM2"/>
<reference evidence="2" key="1">
    <citation type="submission" date="2021-07" db="EMBL/GenBank/DDBJ databases">
        <authorList>
            <person name="Durling M."/>
        </authorList>
    </citation>
    <scope>NUCLEOTIDE SEQUENCE</scope>
</reference>
<feature type="region of interest" description="Disordered" evidence="1">
    <location>
        <begin position="1"/>
        <end position="52"/>
    </location>
</feature>
<gene>
    <name evidence="2" type="ORF">HYFRA_00008794</name>
</gene>
<feature type="region of interest" description="Disordered" evidence="1">
    <location>
        <begin position="143"/>
        <end position="169"/>
    </location>
</feature>
<sequence length="419" mass="46714">MTLIIHHPMDSKPAQEQPSSGMAPNSRESAPLYPTGPLQHSSSSAVSDATQQVPSCSSATLVGASTSIDSNPNNDVPLSRKKGHGMCCNPDLIKPCLEAEDKKSLMMPTAAIFEYMASSRKSTDPPPTAEEMERDREYFERRAWATSSQNDNRSQNELIRRPDLGEERIPEQIKMNQAHLDRIKPATEGDHEPSKVDNTSFDPRRFAASCRRQKDQTSNQNVDTEPACNALICQDTVSTPRTEEGKGSSRVRMEASLEGETKKLDKNLDTKKLDLRKYIFQPEESVDEDGDEEIPEILRLRGAVSRLNALARANNPERQNENVLICTLGRRPASADTTIKINQAALDRMYEDDYQRSVEMVGGNQKKYIGEPCVNKGEAMVIEQRPVGKSNKSDEIAKTKEIDLGLFAFEPEESDEEED</sequence>
<name>A0A9N9PQM2_9HELO</name>